<feature type="compositionally biased region" description="Polar residues" evidence="13">
    <location>
        <begin position="621"/>
        <end position="634"/>
    </location>
</feature>
<feature type="compositionally biased region" description="Low complexity" evidence="13">
    <location>
        <begin position="757"/>
        <end position="770"/>
    </location>
</feature>
<evidence type="ECO:0000256" key="4">
    <source>
        <dbReference type="ARBA" id="ARBA00012418"/>
    </source>
</evidence>
<sequence>MFINKQNRNPYVGLRSFTAACFIWGAAGNTSASCSCCIRYIRKCRSSPYFLACVSSLKCGVRSKPLSAPSPSPSSPALAGERSEPSPQGLRTLGLWHLLTLVQPGVLRWGFSKLPMRKGWEHFVCQNQNAHTQSFGWNYTDRTELSQHLSKAYFAKFSVSHLYAKAEESLSSMAPTEGLGAAPLLRKDSSGLFPIMKKFKPIEYSLETFHRSNQDTCLVHKPAVFEGDWVQSGDLLADCTASLGGELSLGHNILVAYMPWEGYNYEDAILINERLVFDDLYTSIHIEKYEIETRETKTGAEQITREIPDIDEKEVQHLDKNGIAKIGSWVEEGDILVGKITPINKKSLSPYQILLYKVLEKEIKLLKDSSLRAPKGIQSKVIKIHILNSEAAHHQTKSKIGKLIQKHIELNKHQVQENLDQRHFSKQLKSSKNLLNVKLRATTSKNSKLGVTHSVLLSDAPFLKKTKGYVPNILNQTKKQKEFPDQPREFQKVRGRPSRPFSIKKRHMSEQNSKFYNFKLLHRQRLGMGYIWLERKTIKLTTKETHLERFSILKTRFTCSLAKKLILTKKINQFLIHNKSLSKTLVNLLYQKSAIAQLSPTLYFSSNDDTAFQRATGRGGEQSSPARSEPQGLSLSRREEVQPGLPASPASFPGSLSPASSQREMRAGEAASLKLGKLGLLLTRRVRGGSRLASLTVKVRKGNAGLALAIDTTTVPEAEAKQGLVGAVRLSQNKETKSLKSFREATSKFNLNGQGRSNSKSSSSSSKKVSTKSIGNLSFNEAALTIHIYLAEKRKIQVGDKMAGRHGNKGIISQILPRQDMPYMPDGTPIDIVLNPLGVPSRMNVGQIYECLLGLAGRVLGEHFKIFPFDEIYGPEASRTFVYSKLYEARKKTGNKWLFDPDFPGKMRLYDGRTGDCYFQPVMVGRAYMLKLVHMVDDKIHCLTPDHDVLTNVGWLPIDQVCLYHKVATLNTVGELSYQNPNNIFYYPNYKGSLYYIKNKNIDLAVTLNHRMYVSFLNRPNFKDYQLIEAQDLLGKQPQYLKTANWNKKPYQFVLPSVFSTLGFIPSSPVNMNAWLTLFGLWVAQGEVVSVEKNSINSKISSSREGGYFCQNSHFDSSLWATAFPSLLSFPSLASLTVKAANAREAAFRLSEARLSLSPASSQRETRAGEEVQPAKPVALTFMGRDEALAGSPVAPAGCTHHKGECYRLRFFPKGKTIKVSATGETLKLSLSPASSQRETRASPEGLEEVQPEKRSCGIPVNAARVSMRTRKNKEKEGKSKIRVLTPARSEAGLGAPPIITSASARNKDKKIMYQVQIACNKPSLVLALTAAVTALGYSSRMTDNKLNIFNEQLYAYLRPLSVGAVNKSLPPWVWDLDKTQAQILLNALCLADDQFDWGDISFSYHTSSIKLADDVMRLALHAGWSANKYLYLPKGNSLIINNKEITANDDLWRVSIIKDNPAVADKELLLLPAINNDPFFTEGRSLSFAQNKEQNAQVEEVLPYEGPVCCLSVPNQVFYVRRNGIPAWTGNSRSTGPYSLVTQQPLRGRSKIGGQRLGEMEVWAIEGYGAAFTLLEMLTIKSDDMTGRMTLWSNILLNKEISIGTPEAFKVLITELQSLCLDIGLFRYESSEKVSDMESLGEFVHSQSKDSIVSETDNKKTKPASLEVQLKETLPTKDPLNLEIKSIKESSLSTLEKDFSISNLYRFRGLKRLNQNLKQIENLRELP</sequence>
<evidence type="ECO:0000256" key="13">
    <source>
        <dbReference type="SAM" id="MobiDB-lite"/>
    </source>
</evidence>
<evidence type="ECO:0000256" key="1">
    <source>
        <dbReference type="ARBA" id="ARBA00004026"/>
    </source>
</evidence>
<geneLocation type="chloroplast" evidence="15"/>
<dbReference type="PROSITE" id="PS01166">
    <property type="entry name" value="RNA_POL_BETA"/>
    <property type="match status" value="1"/>
</dbReference>
<evidence type="ECO:0000256" key="5">
    <source>
        <dbReference type="ARBA" id="ARBA00022478"/>
    </source>
</evidence>
<accession>A0A0S2IBV0</accession>
<comment type="function">
    <text evidence="1">DNA-dependent RNA polymerase catalyzes the transcription of DNA into RNA using the four ribonucleoside triphosphates as substrates.</text>
</comment>
<dbReference type="GO" id="GO:0006351">
    <property type="term" value="P:DNA-templated transcription"/>
    <property type="evidence" value="ECO:0007669"/>
    <property type="project" value="InterPro"/>
</dbReference>
<dbReference type="GO" id="GO:0004519">
    <property type="term" value="F:endonuclease activity"/>
    <property type="evidence" value="ECO:0007669"/>
    <property type="project" value="InterPro"/>
</dbReference>
<keyword evidence="8" id="KW-0808">Transferase</keyword>
<dbReference type="InterPro" id="IPR015712">
    <property type="entry name" value="DNA-dir_RNA_pol_su2"/>
</dbReference>
<feature type="region of interest" description="Disordered" evidence="13">
    <location>
        <begin position="1229"/>
        <end position="1254"/>
    </location>
</feature>
<evidence type="ECO:0000256" key="9">
    <source>
        <dbReference type="ARBA" id="ARBA00022695"/>
    </source>
</evidence>
<feature type="compositionally biased region" description="Polar residues" evidence="13">
    <location>
        <begin position="747"/>
        <end position="756"/>
    </location>
</feature>
<dbReference type="GO" id="GO:0000428">
    <property type="term" value="C:DNA-directed RNA polymerase complex"/>
    <property type="evidence" value="ECO:0007669"/>
    <property type="project" value="UniProtKB-KW"/>
</dbReference>
<dbReference type="InterPro" id="IPR036844">
    <property type="entry name" value="Hint_dom_sf"/>
</dbReference>
<dbReference type="Gene3D" id="2.40.50.100">
    <property type="match status" value="1"/>
</dbReference>
<dbReference type="Gene3D" id="2.40.50.150">
    <property type="match status" value="1"/>
</dbReference>
<name>A0A0S2IBV0_9CHLO</name>
<dbReference type="InterPro" id="IPR007120">
    <property type="entry name" value="DNA-dir_RNAP_su2_dom"/>
</dbReference>
<comment type="similarity">
    <text evidence="3">Belongs to the RNA polymerase beta chain family.</text>
</comment>
<dbReference type="PROSITE" id="PS51257">
    <property type="entry name" value="PROKAR_LIPOPROTEIN"/>
    <property type="match status" value="1"/>
</dbReference>
<dbReference type="EC" id="2.7.7.6" evidence="4"/>
<feature type="region of interest" description="Disordered" evidence="13">
    <location>
        <begin position="746"/>
        <end position="770"/>
    </location>
</feature>
<dbReference type="Gene3D" id="2.40.270.10">
    <property type="entry name" value="DNA-directed RNA polymerase, subunit 2, domain 6"/>
    <property type="match status" value="2"/>
</dbReference>
<keyword evidence="9" id="KW-0548">Nucleotidyltransferase</keyword>
<proteinExistence type="inferred from homology"/>
<dbReference type="Gene3D" id="3.10.28.10">
    <property type="entry name" value="Homing endonucleases"/>
    <property type="match status" value="1"/>
</dbReference>
<dbReference type="InterPro" id="IPR027434">
    <property type="entry name" value="Homing_endonucl"/>
</dbReference>
<dbReference type="InterPro" id="IPR007641">
    <property type="entry name" value="RNA_pol_Rpb2_7"/>
</dbReference>
<dbReference type="Gene3D" id="3.90.1800.10">
    <property type="entry name" value="RNA polymerase alpha subunit dimerisation domain"/>
    <property type="match status" value="1"/>
</dbReference>
<comment type="subcellular location">
    <subcellularLocation>
        <location evidence="2">Plastid</location>
        <location evidence="2">Chloroplast</location>
    </subcellularLocation>
</comment>
<evidence type="ECO:0000256" key="3">
    <source>
        <dbReference type="ARBA" id="ARBA00006835"/>
    </source>
</evidence>
<dbReference type="GO" id="GO:0032549">
    <property type="term" value="F:ribonucleoside binding"/>
    <property type="evidence" value="ECO:0007669"/>
    <property type="project" value="InterPro"/>
</dbReference>
<evidence type="ECO:0000259" key="14">
    <source>
        <dbReference type="PROSITE" id="PS50819"/>
    </source>
</evidence>
<feature type="domain" description="DOD-type homing endonuclease" evidence="14">
    <location>
        <begin position="1329"/>
        <end position="1425"/>
    </location>
</feature>
<dbReference type="InterPro" id="IPR004042">
    <property type="entry name" value="Intein_endonuc_central"/>
</dbReference>
<feature type="region of interest" description="Disordered" evidence="13">
    <location>
        <begin position="67"/>
        <end position="86"/>
    </location>
</feature>
<evidence type="ECO:0000256" key="7">
    <source>
        <dbReference type="ARBA" id="ARBA00022640"/>
    </source>
</evidence>
<dbReference type="GO" id="GO:0003899">
    <property type="term" value="F:DNA-directed RNA polymerase activity"/>
    <property type="evidence" value="ECO:0007669"/>
    <property type="project" value="UniProtKB-EC"/>
</dbReference>
<dbReference type="PROSITE" id="PS50819">
    <property type="entry name" value="INTEIN_ENDONUCLEASE"/>
    <property type="match status" value="1"/>
</dbReference>
<comment type="subunit">
    <text evidence="11">In plastids the minimal PEP RNA polymerase catalytic core is composed of four subunits: alpha, beta, beta', and beta''. When a (nuclear-encoded) sigma factor is associated with the core the holoenzyme is formed, which can initiate transcription.</text>
</comment>
<evidence type="ECO:0000256" key="6">
    <source>
        <dbReference type="ARBA" id="ARBA00022528"/>
    </source>
</evidence>
<organism evidence="15">
    <name type="scientific">Lobochlamys segnis</name>
    <dbReference type="NCBI Taxonomy" id="52035"/>
    <lineage>
        <taxon>Eukaryota</taxon>
        <taxon>Viridiplantae</taxon>
        <taxon>Chlorophyta</taxon>
        <taxon>core chlorophytes</taxon>
        <taxon>Chlorophyceae</taxon>
        <taxon>CS clade</taxon>
        <taxon>Chlamydomonadales</taxon>
        <taxon>Chlamydomonadaceae</taxon>
        <taxon>Lobochlamys</taxon>
    </lineage>
</organism>
<dbReference type="GO" id="GO:0009507">
    <property type="term" value="C:chloroplast"/>
    <property type="evidence" value="ECO:0007669"/>
    <property type="project" value="UniProtKB-SubCell"/>
</dbReference>
<feature type="region of interest" description="Disordered" evidence="13">
    <location>
        <begin position="614"/>
        <end position="668"/>
    </location>
</feature>
<evidence type="ECO:0000256" key="10">
    <source>
        <dbReference type="ARBA" id="ARBA00023163"/>
    </source>
</evidence>
<dbReference type="Pfam" id="PF00562">
    <property type="entry name" value="RNA_pol_Rpb2_6"/>
    <property type="match status" value="2"/>
</dbReference>
<keyword evidence="7 15" id="KW-0934">Plastid</keyword>
<reference evidence="15" key="1">
    <citation type="journal article" date="2015" name="BMC Evol. Biol.">
        <title>Chloroplast phylogenomic analysis of chlorophyte green algae identifies a novel lineage sister to the Sphaeropleales (Chlorophyceae).</title>
        <authorList>
            <person name="Lemieux C."/>
            <person name="Vincent A.T."/>
            <person name="Labarre A."/>
            <person name="Otis C."/>
            <person name="Turmel M."/>
        </authorList>
    </citation>
    <scope>NUCLEOTIDE SEQUENCE</scope>
</reference>
<dbReference type="InterPro" id="IPR007121">
    <property type="entry name" value="RNA_pol_bsu_CS"/>
</dbReference>
<dbReference type="SUPFAM" id="SSF64484">
    <property type="entry name" value="beta and beta-prime subunits of DNA dependent RNA-polymerase"/>
    <property type="match status" value="2"/>
</dbReference>
<dbReference type="EMBL" id="KT624827">
    <property type="protein sequence ID" value="ALO21057.1"/>
    <property type="molecule type" value="Genomic_DNA"/>
</dbReference>
<keyword evidence="10" id="KW-0804">Transcription</keyword>
<keyword evidence="6 15" id="KW-0150">Chloroplast</keyword>
<dbReference type="SUPFAM" id="SSF51294">
    <property type="entry name" value="Hedgehog/intein (Hint) domain"/>
    <property type="match status" value="1"/>
</dbReference>
<protein>
    <recommendedName>
        <fullName evidence="4">DNA-directed RNA polymerase</fullName>
        <ecNumber evidence="4">2.7.7.6</ecNumber>
    </recommendedName>
    <alternativeName>
        <fullName evidence="12">PEP</fullName>
    </alternativeName>
</protein>
<evidence type="ECO:0000256" key="11">
    <source>
        <dbReference type="ARBA" id="ARBA00026088"/>
    </source>
</evidence>
<keyword evidence="5" id="KW-0240">DNA-directed RNA polymerase</keyword>
<dbReference type="PANTHER" id="PTHR20856">
    <property type="entry name" value="DNA-DIRECTED RNA POLYMERASE I SUBUNIT 2"/>
    <property type="match status" value="1"/>
</dbReference>
<dbReference type="Pfam" id="PF04560">
    <property type="entry name" value="RNA_pol_Rpb2_7"/>
    <property type="match status" value="1"/>
</dbReference>
<evidence type="ECO:0000313" key="15">
    <source>
        <dbReference type="EMBL" id="ALO21057.1"/>
    </source>
</evidence>
<evidence type="ECO:0000256" key="8">
    <source>
        <dbReference type="ARBA" id="ARBA00022679"/>
    </source>
</evidence>
<dbReference type="GO" id="GO:0003677">
    <property type="term" value="F:DNA binding"/>
    <property type="evidence" value="ECO:0007669"/>
    <property type="project" value="InterPro"/>
</dbReference>
<dbReference type="InterPro" id="IPR014724">
    <property type="entry name" value="RNA_pol_RPB2_OB-fold"/>
</dbReference>
<evidence type="ECO:0000256" key="12">
    <source>
        <dbReference type="ARBA" id="ARBA00032782"/>
    </source>
</evidence>
<dbReference type="InterPro" id="IPR037033">
    <property type="entry name" value="DNA-dir_RNAP_su2_hyb_sf"/>
</dbReference>
<evidence type="ECO:0000256" key="2">
    <source>
        <dbReference type="ARBA" id="ARBA00004229"/>
    </source>
</evidence>
<gene>
    <name evidence="15" type="primary">rpoBb</name>
</gene>